<dbReference type="Pfam" id="PF18962">
    <property type="entry name" value="Por_Secre_tail"/>
    <property type="match status" value="1"/>
</dbReference>
<protein>
    <submittedName>
        <fullName evidence="2">Por secretion system C-terminal sorting domain-containing protein</fullName>
    </submittedName>
</protein>
<feature type="domain" description="Secretion system C-terminal sorting" evidence="1">
    <location>
        <begin position="167"/>
        <end position="244"/>
    </location>
</feature>
<dbReference type="AlphaFoldDB" id="A0A1M7HLX2"/>
<evidence type="ECO:0000313" key="2">
    <source>
        <dbReference type="EMBL" id="SHM29333.1"/>
    </source>
</evidence>
<dbReference type="EMBL" id="FRAS01000052">
    <property type="protein sequence ID" value="SHM29333.1"/>
    <property type="molecule type" value="Genomic_DNA"/>
</dbReference>
<dbReference type="Proteomes" id="UP000183947">
    <property type="component" value="Unassembled WGS sequence"/>
</dbReference>
<gene>
    <name evidence="2" type="ORF">SAMN02746009_04251</name>
</gene>
<feature type="non-terminal residue" evidence="2">
    <location>
        <position position="1"/>
    </location>
</feature>
<evidence type="ECO:0000259" key="1">
    <source>
        <dbReference type="Pfam" id="PF18962"/>
    </source>
</evidence>
<dbReference type="InterPro" id="IPR026444">
    <property type="entry name" value="Secre_tail"/>
</dbReference>
<dbReference type="OrthoDB" id="869215at2"/>
<accession>A0A1M7HLX2</accession>
<dbReference type="RefSeq" id="WP_139252484.1">
    <property type="nucleotide sequence ID" value="NZ_FRAS01000052.1"/>
</dbReference>
<proteinExistence type="predicted"/>
<organism evidence="2 3">
    <name type="scientific">Hymenobacter psychrotolerans DSM 18569</name>
    <dbReference type="NCBI Taxonomy" id="1121959"/>
    <lineage>
        <taxon>Bacteria</taxon>
        <taxon>Pseudomonadati</taxon>
        <taxon>Bacteroidota</taxon>
        <taxon>Cytophagia</taxon>
        <taxon>Cytophagales</taxon>
        <taxon>Hymenobacteraceae</taxon>
        <taxon>Hymenobacter</taxon>
    </lineage>
</organism>
<dbReference type="NCBIfam" id="TIGR04183">
    <property type="entry name" value="Por_Secre_tail"/>
    <property type="match status" value="1"/>
</dbReference>
<sequence>SSVPVTAGFTTLLPPTLNDEPCNATSLSIGGAPLAASTLGATATTANGYSNPGCSTAANPKDVWFRFEAPASTSGLAVRVIGNPAGQVRLFSAATCNGPFTQLGCQGGVGPNTQAPQLLLPALTAGTTYYVSVSGFGSSDPQGAFTIAVGNVLSTGVGQLAQGEVTVYPNPSHNGTLNLSLRGVTSTNLVKAELLNALGQRVMTQDVTVRGGAVDQALPVQSLAKGFYTLRLQIGQNTITRKVVLD</sequence>
<reference evidence="3" key="1">
    <citation type="submission" date="2016-11" db="EMBL/GenBank/DDBJ databases">
        <authorList>
            <person name="Varghese N."/>
            <person name="Submissions S."/>
        </authorList>
    </citation>
    <scope>NUCLEOTIDE SEQUENCE [LARGE SCALE GENOMIC DNA]</scope>
    <source>
        <strain evidence="3">DSM 18569</strain>
    </source>
</reference>
<evidence type="ECO:0000313" key="3">
    <source>
        <dbReference type="Proteomes" id="UP000183947"/>
    </source>
</evidence>
<keyword evidence="3" id="KW-1185">Reference proteome</keyword>
<name>A0A1M7HLX2_9BACT</name>